<dbReference type="RefSeq" id="WP_119885420.1">
    <property type="nucleotide sequence ID" value="NZ_CP067169.1"/>
</dbReference>
<evidence type="ECO:0000256" key="1">
    <source>
        <dbReference type="SAM" id="Phobius"/>
    </source>
</evidence>
<comment type="caution">
    <text evidence="2">The sequence shown here is derived from an EMBL/GenBank/DDBJ whole genome shotgun (WGS) entry which is preliminary data.</text>
</comment>
<organism evidence="2 3">
    <name type="scientific">Paracoccus aestuarii</name>
    <dbReference type="NCBI Taxonomy" id="453842"/>
    <lineage>
        <taxon>Bacteria</taxon>
        <taxon>Pseudomonadati</taxon>
        <taxon>Pseudomonadota</taxon>
        <taxon>Alphaproteobacteria</taxon>
        <taxon>Rhodobacterales</taxon>
        <taxon>Paracoccaceae</taxon>
        <taxon>Paracoccus</taxon>
    </lineage>
</organism>
<keyword evidence="1" id="KW-0472">Membrane</keyword>
<sequence length="117" mass="11939">MALPDPTTAARPEPAGLAPAMVLAGLGLAALIGAALMRDGPPGQFLVLLPPVTDAGRAMDAVHAAGGGVIRHARLPGLVVAISDRDDFRDRMRRQGAWMILPAPGDFGCVTARPGGL</sequence>
<name>A0A419A086_9RHOB</name>
<dbReference type="AlphaFoldDB" id="A0A419A086"/>
<gene>
    <name evidence="2" type="ORF">D3P06_04520</name>
</gene>
<reference evidence="2 3" key="1">
    <citation type="submission" date="2018-09" db="EMBL/GenBank/DDBJ databases">
        <title>Paracoccus onubensis nov. sp. a moderate halophilic bacterium isolated from Gruta de las Maravillas (Aracena, Spain).</title>
        <authorList>
            <person name="Jurado V."/>
            <person name="Gutierrez-Patricio S."/>
            <person name="Gonzalez-Pimentel J.L."/>
            <person name="Laiz L."/>
            <person name="Saiz-Jimenez C."/>
        </authorList>
    </citation>
    <scope>NUCLEOTIDE SEQUENCE [LARGE SCALE GENOMIC DNA]</scope>
    <source>
        <strain evidence="2 3">DSM 19484</strain>
    </source>
</reference>
<dbReference type="Proteomes" id="UP000285530">
    <property type="component" value="Unassembled WGS sequence"/>
</dbReference>
<proteinExistence type="predicted"/>
<evidence type="ECO:0000313" key="2">
    <source>
        <dbReference type="EMBL" id="RJL06175.1"/>
    </source>
</evidence>
<accession>A0A419A086</accession>
<evidence type="ECO:0000313" key="3">
    <source>
        <dbReference type="Proteomes" id="UP000285530"/>
    </source>
</evidence>
<dbReference type="EMBL" id="QZEV01000012">
    <property type="protein sequence ID" value="RJL06175.1"/>
    <property type="molecule type" value="Genomic_DNA"/>
</dbReference>
<feature type="transmembrane region" description="Helical" evidence="1">
    <location>
        <begin position="16"/>
        <end position="36"/>
    </location>
</feature>
<protein>
    <submittedName>
        <fullName evidence="2">Uncharacterized protein</fullName>
    </submittedName>
</protein>
<keyword evidence="3" id="KW-1185">Reference proteome</keyword>
<keyword evidence="1" id="KW-1133">Transmembrane helix</keyword>
<dbReference type="OrthoDB" id="7779036at2"/>
<keyword evidence="1" id="KW-0812">Transmembrane</keyword>